<sequence>MLFQFNTACDEWRRSQSGSILTIGTLFVLPITGYISDRWGRRVALTYKTVTAFNTGWIGFVRSFVNSYEWFLALEFFESALGSGAYSCSFILVWWVTNNLVYYGMSINAVKLSGNQYLNYIVVTAIEIPGYWTVILLLDRVGRKPVLIFGYWLCAACQFVFTFIPEGA</sequence>
<evidence type="ECO:0000313" key="6">
    <source>
        <dbReference type="EMBL" id="CAG5054654.1"/>
    </source>
</evidence>
<dbReference type="PANTHER" id="PTHR24064">
    <property type="entry name" value="SOLUTE CARRIER FAMILY 22 MEMBER"/>
    <property type="match status" value="1"/>
</dbReference>
<organism evidence="6 7">
    <name type="scientific">Parnassius apollo</name>
    <name type="common">Apollo butterfly</name>
    <name type="synonym">Papilio apollo</name>
    <dbReference type="NCBI Taxonomy" id="110799"/>
    <lineage>
        <taxon>Eukaryota</taxon>
        <taxon>Metazoa</taxon>
        <taxon>Ecdysozoa</taxon>
        <taxon>Arthropoda</taxon>
        <taxon>Hexapoda</taxon>
        <taxon>Insecta</taxon>
        <taxon>Pterygota</taxon>
        <taxon>Neoptera</taxon>
        <taxon>Endopterygota</taxon>
        <taxon>Lepidoptera</taxon>
        <taxon>Glossata</taxon>
        <taxon>Ditrysia</taxon>
        <taxon>Papilionoidea</taxon>
        <taxon>Papilionidae</taxon>
        <taxon>Parnassiinae</taxon>
        <taxon>Parnassini</taxon>
        <taxon>Parnassius</taxon>
        <taxon>Parnassius</taxon>
    </lineage>
</organism>
<dbReference type="EMBL" id="CAJQZP010001568">
    <property type="protein sequence ID" value="CAG5054654.1"/>
    <property type="molecule type" value="Genomic_DNA"/>
</dbReference>
<evidence type="ECO:0000256" key="4">
    <source>
        <dbReference type="ARBA" id="ARBA00023136"/>
    </source>
</evidence>
<comment type="subcellular location">
    <subcellularLocation>
        <location evidence="1">Membrane</location>
        <topology evidence="1">Multi-pass membrane protein</topology>
    </subcellularLocation>
</comment>
<dbReference type="Proteomes" id="UP000691718">
    <property type="component" value="Unassembled WGS sequence"/>
</dbReference>
<keyword evidence="4 5" id="KW-0472">Membrane</keyword>
<reference evidence="6" key="1">
    <citation type="submission" date="2021-04" db="EMBL/GenBank/DDBJ databases">
        <authorList>
            <person name="Tunstrom K."/>
        </authorList>
    </citation>
    <scope>NUCLEOTIDE SEQUENCE</scope>
</reference>
<evidence type="ECO:0000256" key="3">
    <source>
        <dbReference type="ARBA" id="ARBA00022989"/>
    </source>
</evidence>
<feature type="transmembrane region" description="Helical" evidence="5">
    <location>
        <begin position="145"/>
        <end position="164"/>
    </location>
</feature>
<gene>
    <name evidence="6" type="ORF">PAPOLLO_LOCUS26038</name>
</gene>
<evidence type="ECO:0000256" key="5">
    <source>
        <dbReference type="SAM" id="Phobius"/>
    </source>
</evidence>
<keyword evidence="7" id="KW-1185">Reference proteome</keyword>
<proteinExistence type="predicted"/>
<keyword evidence="2 5" id="KW-0812">Transmembrane</keyword>
<evidence type="ECO:0000256" key="2">
    <source>
        <dbReference type="ARBA" id="ARBA00022692"/>
    </source>
</evidence>
<dbReference type="AlphaFoldDB" id="A0A8S3Y8P8"/>
<accession>A0A8S3Y8P8</accession>
<keyword evidence="3 5" id="KW-1133">Transmembrane helix</keyword>
<dbReference type="OrthoDB" id="3936150at2759"/>
<comment type="caution">
    <text evidence="6">The sequence shown here is derived from an EMBL/GenBank/DDBJ whole genome shotgun (WGS) entry which is preliminary data.</text>
</comment>
<protein>
    <submittedName>
        <fullName evidence="6">(apollo) hypothetical protein</fullName>
    </submittedName>
</protein>
<name>A0A8S3Y8P8_PARAO</name>
<dbReference type="GO" id="GO:0016020">
    <property type="term" value="C:membrane"/>
    <property type="evidence" value="ECO:0007669"/>
    <property type="project" value="UniProtKB-SubCell"/>
</dbReference>
<feature type="transmembrane region" description="Helical" evidence="5">
    <location>
        <begin position="20"/>
        <end position="36"/>
    </location>
</feature>
<feature type="transmembrane region" description="Helical" evidence="5">
    <location>
        <begin position="70"/>
        <end position="97"/>
    </location>
</feature>
<evidence type="ECO:0000256" key="1">
    <source>
        <dbReference type="ARBA" id="ARBA00004141"/>
    </source>
</evidence>
<feature type="transmembrane region" description="Helical" evidence="5">
    <location>
        <begin position="117"/>
        <end position="138"/>
    </location>
</feature>
<evidence type="ECO:0000313" key="7">
    <source>
        <dbReference type="Proteomes" id="UP000691718"/>
    </source>
</evidence>